<dbReference type="CDD" id="cd00077">
    <property type="entry name" value="HDc"/>
    <property type="match status" value="1"/>
</dbReference>
<dbReference type="SUPFAM" id="SSF109604">
    <property type="entry name" value="HD-domain/PDEase-like"/>
    <property type="match status" value="1"/>
</dbReference>
<dbReference type="InterPro" id="IPR025877">
    <property type="entry name" value="MobA-like_NTP_Trfase"/>
</dbReference>
<keyword evidence="2" id="KW-0808">Transferase</keyword>
<dbReference type="HOGENOM" id="CLU_040526_0_0_7"/>
<dbReference type="Pfam" id="PF12804">
    <property type="entry name" value="NTP_transf_3"/>
    <property type="match status" value="1"/>
</dbReference>
<dbReference type="NCBIfam" id="NF045665">
    <property type="entry name" value="NTPtran_DVU1551"/>
    <property type="match status" value="1"/>
</dbReference>
<evidence type="ECO:0000313" key="2">
    <source>
        <dbReference type="EMBL" id="ABA87489.1"/>
    </source>
</evidence>
<organism evidence="2 3">
    <name type="scientific">Syntrophotalea carbinolica (strain DSM 2380 / NBRC 103641 / GraBd1)</name>
    <name type="common">Pelobacter carbinolicus</name>
    <dbReference type="NCBI Taxonomy" id="338963"/>
    <lineage>
        <taxon>Bacteria</taxon>
        <taxon>Pseudomonadati</taxon>
        <taxon>Thermodesulfobacteriota</taxon>
        <taxon>Desulfuromonadia</taxon>
        <taxon>Desulfuromonadales</taxon>
        <taxon>Syntrophotaleaceae</taxon>
        <taxon>Syntrophotalea</taxon>
    </lineage>
</organism>
<dbReference type="InterPro" id="IPR006674">
    <property type="entry name" value="HD_domain"/>
</dbReference>
<dbReference type="Gene3D" id="3.90.550.10">
    <property type="entry name" value="Spore Coat Polysaccharide Biosynthesis Protein SpsA, Chain A"/>
    <property type="match status" value="1"/>
</dbReference>
<sequence>MGDFKPLLRLGEETALEKSVNLFRRAGIEHLQVILGHQAELLMPLVAKLGVAHTVNPRYREGMFTSVQCAMRQLPDSIGAFFLLPVDMPLVREQTLQTVRKAWQTSDKGIVHPVFWGRRGHPPLISTSYRQMILDSRREGGLKALLLPFGEDSMEIEVPDEHCILDMDRPQDYAYLRHRWDRYAMPSYRECEHLLAHHFAVSAPVAEHCRMVARVALTLAVRLNRAGLPMDREQLQAAGLLHDCCRQYPDHAIVAARALQELGFPKIAELVATHMEIVPSASSDPSPHEVLYLADKLVAGPHLVSLDDRFAAKRIRFADQASALAAVERRQGIAQRILEKCENRLRQSLADVLAPDALEALKG</sequence>
<dbReference type="InterPro" id="IPR054703">
    <property type="entry name" value="Mop-rel"/>
</dbReference>
<dbReference type="InterPro" id="IPR003607">
    <property type="entry name" value="HD/PDEase_dom"/>
</dbReference>
<dbReference type="GO" id="GO:0016787">
    <property type="term" value="F:hydrolase activity"/>
    <property type="evidence" value="ECO:0007669"/>
    <property type="project" value="UniProtKB-KW"/>
</dbReference>
<dbReference type="STRING" id="338963.Pcar_0228"/>
<dbReference type="Proteomes" id="UP000002534">
    <property type="component" value="Chromosome"/>
</dbReference>
<dbReference type="SMART" id="SM00471">
    <property type="entry name" value="HDc"/>
    <property type="match status" value="1"/>
</dbReference>
<reference evidence="2 3" key="2">
    <citation type="journal article" date="2012" name="BMC Genomics">
        <title>The genome of Pelobacter carbinolicus reveals surprising metabolic capabilities and physiological features.</title>
        <authorList>
            <person name="Aklujkar M."/>
            <person name="Haveman S.A."/>
            <person name="Didonato R.Jr."/>
            <person name="Chertkov O."/>
            <person name="Han C.S."/>
            <person name="Land M.L."/>
            <person name="Brown P."/>
            <person name="Lovley D.R."/>
        </authorList>
    </citation>
    <scope>NUCLEOTIDE SEQUENCE [LARGE SCALE GENOMIC DNA]</scope>
    <source>
        <strain evidence="3">DSM 2380 / NBRC 103641 / GraBd1</strain>
    </source>
</reference>
<dbReference type="CDD" id="cd04182">
    <property type="entry name" value="GT_2_like_f"/>
    <property type="match status" value="1"/>
</dbReference>
<dbReference type="InterPro" id="IPR029044">
    <property type="entry name" value="Nucleotide-diphossugar_trans"/>
</dbReference>
<evidence type="ECO:0000313" key="3">
    <source>
        <dbReference type="Proteomes" id="UP000002534"/>
    </source>
</evidence>
<dbReference type="Gene3D" id="1.10.3210.10">
    <property type="entry name" value="Hypothetical protein af1432"/>
    <property type="match status" value="1"/>
</dbReference>
<dbReference type="eggNOG" id="COG2068">
    <property type="taxonomic scope" value="Bacteria"/>
</dbReference>
<dbReference type="AlphaFoldDB" id="Q3A803"/>
<dbReference type="EMBL" id="CP000142">
    <property type="protein sequence ID" value="ABA87489.1"/>
    <property type="molecule type" value="Genomic_DNA"/>
</dbReference>
<dbReference type="PANTHER" id="PTHR43777:SF1">
    <property type="entry name" value="MOLYBDENUM COFACTOR CYTIDYLYLTRANSFERASE"/>
    <property type="match status" value="1"/>
</dbReference>
<dbReference type="Pfam" id="PF01966">
    <property type="entry name" value="HD"/>
    <property type="match status" value="1"/>
</dbReference>
<accession>Q3A803</accession>
<protein>
    <submittedName>
        <fullName evidence="2">MobA-related glycosyltransferase and metal-dependent phosphohydrolase, putative</fullName>
    </submittedName>
</protein>
<reference evidence="3" key="1">
    <citation type="submission" date="2005-10" db="EMBL/GenBank/DDBJ databases">
        <title>Complete sequence of Pelobacter carbinolicus DSM 2380.</title>
        <authorList>
            <person name="Copeland A."/>
            <person name="Lucas S."/>
            <person name="Lapidus A."/>
            <person name="Barry K."/>
            <person name="Detter J.C."/>
            <person name="Glavina T."/>
            <person name="Hammon N."/>
            <person name="Israni S."/>
            <person name="Pitluck S."/>
            <person name="Chertkov O."/>
            <person name="Schmutz J."/>
            <person name="Larimer F."/>
            <person name="Land M."/>
            <person name="Kyrpides N."/>
            <person name="Ivanova N."/>
            <person name="Richardson P."/>
        </authorList>
    </citation>
    <scope>NUCLEOTIDE SEQUENCE [LARGE SCALE GENOMIC DNA]</scope>
    <source>
        <strain evidence="3">DSM 2380 / NBRC 103641 / GraBd1</strain>
    </source>
</reference>
<dbReference type="KEGG" id="pca:Pcar_0228"/>
<proteinExistence type="predicted"/>
<dbReference type="GO" id="GO:0016779">
    <property type="term" value="F:nucleotidyltransferase activity"/>
    <property type="evidence" value="ECO:0007669"/>
    <property type="project" value="UniProtKB-ARBA"/>
</dbReference>
<keyword evidence="3" id="KW-1185">Reference proteome</keyword>
<feature type="domain" description="HD/PDEase" evidence="1">
    <location>
        <begin position="201"/>
        <end position="309"/>
    </location>
</feature>
<keyword evidence="2" id="KW-0378">Hydrolase</keyword>
<gene>
    <name evidence="2" type="ordered locus">Pcar_0228</name>
</gene>
<dbReference type="PANTHER" id="PTHR43777">
    <property type="entry name" value="MOLYBDENUM COFACTOR CYTIDYLYLTRANSFERASE"/>
    <property type="match status" value="1"/>
</dbReference>
<name>Q3A803_SYNC1</name>
<dbReference type="SUPFAM" id="SSF53448">
    <property type="entry name" value="Nucleotide-diphospho-sugar transferases"/>
    <property type="match status" value="1"/>
</dbReference>
<evidence type="ECO:0000259" key="1">
    <source>
        <dbReference type="SMART" id="SM00471"/>
    </source>
</evidence>